<gene>
    <name evidence="4" type="ORF">JQC93_06115</name>
</gene>
<dbReference type="RefSeq" id="WP_205157594.1">
    <property type="nucleotide sequence ID" value="NZ_JAFEUM010000002.1"/>
</dbReference>
<evidence type="ECO:0000256" key="2">
    <source>
        <dbReference type="PROSITE-ProRule" id="PRU00110"/>
    </source>
</evidence>
<dbReference type="PROSITE" id="PS50894">
    <property type="entry name" value="HPT"/>
    <property type="match status" value="1"/>
</dbReference>
<accession>A0ABS2HEG4</accession>
<dbReference type="SUPFAM" id="SSF47226">
    <property type="entry name" value="Histidine-containing phosphotransfer domain, HPT domain"/>
    <property type="match status" value="1"/>
</dbReference>
<keyword evidence="5" id="KW-1185">Reference proteome</keyword>
<proteinExistence type="predicted"/>
<dbReference type="InterPro" id="IPR008207">
    <property type="entry name" value="Sig_transdc_His_kin_Hpt_dom"/>
</dbReference>
<sequence>MSSQSLPILDHTVLERIIEDTGREVLPLLFESYRAESSDWMNTINQAIVDKDTEQLEFGVHSLASTSLSLGVLALGHTARKMEHLCLAGKLDEAITHHQHLVGLLHSSHQALEQFSNELGSDT</sequence>
<protein>
    <submittedName>
        <fullName evidence="4">Hpt domain-containing protein</fullName>
    </submittedName>
</protein>
<feature type="domain" description="HPt" evidence="3">
    <location>
        <begin position="22"/>
        <end position="119"/>
    </location>
</feature>
<dbReference type="EMBL" id="JAFEUM010000002">
    <property type="protein sequence ID" value="MBM7035980.1"/>
    <property type="molecule type" value="Genomic_DNA"/>
</dbReference>
<evidence type="ECO:0000256" key="1">
    <source>
        <dbReference type="ARBA" id="ARBA00023012"/>
    </source>
</evidence>
<keyword evidence="1" id="KW-0902">Two-component regulatory system</keyword>
<feature type="modified residue" description="Phosphohistidine" evidence="2">
    <location>
        <position position="61"/>
    </location>
</feature>
<keyword evidence="2" id="KW-0597">Phosphoprotein</keyword>
<dbReference type="Proteomes" id="UP000809621">
    <property type="component" value="Unassembled WGS sequence"/>
</dbReference>
<evidence type="ECO:0000313" key="5">
    <source>
        <dbReference type="Proteomes" id="UP000809621"/>
    </source>
</evidence>
<dbReference type="Gene3D" id="1.20.120.160">
    <property type="entry name" value="HPT domain"/>
    <property type="match status" value="1"/>
</dbReference>
<comment type="caution">
    <text evidence="4">The sequence shown here is derived from an EMBL/GenBank/DDBJ whole genome shotgun (WGS) entry which is preliminary data.</text>
</comment>
<evidence type="ECO:0000259" key="3">
    <source>
        <dbReference type="PROSITE" id="PS50894"/>
    </source>
</evidence>
<dbReference type="Pfam" id="PF01627">
    <property type="entry name" value="Hpt"/>
    <property type="match status" value="1"/>
</dbReference>
<reference evidence="4 5" key="1">
    <citation type="submission" date="2021-02" db="EMBL/GenBank/DDBJ databases">
        <authorList>
            <person name="Park J.-S."/>
        </authorList>
    </citation>
    <scope>NUCLEOTIDE SEQUENCE [LARGE SCALE GENOMIC DNA]</scope>
    <source>
        <strain evidence="4 5">188UL20-2</strain>
    </source>
</reference>
<name>A0ABS2HEG4_9VIBR</name>
<organism evidence="4 5">
    <name type="scientific">Vibrio ulleungensis</name>
    <dbReference type="NCBI Taxonomy" id="2807619"/>
    <lineage>
        <taxon>Bacteria</taxon>
        <taxon>Pseudomonadati</taxon>
        <taxon>Pseudomonadota</taxon>
        <taxon>Gammaproteobacteria</taxon>
        <taxon>Vibrionales</taxon>
        <taxon>Vibrionaceae</taxon>
        <taxon>Vibrio</taxon>
    </lineage>
</organism>
<evidence type="ECO:0000313" key="4">
    <source>
        <dbReference type="EMBL" id="MBM7035980.1"/>
    </source>
</evidence>
<dbReference type="InterPro" id="IPR036641">
    <property type="entry name" value="HPT_dom_sf"/>
</dbReference>